<name>A0A9W4XD36_9FLAO</name>
<keyword evidence="2" id="KW-0472">Membrane</keyword>
<evidence type="ECO:0000313" key="4">
    <source>
        <dbReference type="Proteomes" id="UP001152749"/>
    </source>
</evidence>
<dbReference type="Proteomes" id="UP001152749">
    <property type="component" value="Chromosome"/>
</dbReference>
<evidence type="ECO:0000256" key="1">
    <source>
        <dbReference type="SAM" id="MobiDB-lite"/>
    </source>
</evidence>
<evidence type="ECO:0000256" key="2">
    <source>
        <dbReference type="SAM" id="Phobius"/>
    </source>
</evidence>
<accession>A0A9W4XD36</accession>
<dbReference type="KEGG" id="fcs:TRV642_0682"/>
<feature type="transmembrane region" description="Helical" evidence="2">
    <location>
        <begin position="7"/>
        <end position="28"/>
    </location>
</feature>
<feature type="region of interest" description="Disordered" evidence="1">
    <location>
        <begin position="207"/>
        <end position="252"/>
    </location>
</feature>
<keyword evidence="2" id="KW-1133">Transmembrane helix</keyword>
<feature type="transmembrane region" description="Helical" evidence="2">
    <location>
        <begin position="162"/>
        <end position="185"/>
    </location>
</feature>
<dbReference type="EMBL" id="OX336425">
    <property type="protein sequence ID" value="CAI2765721.1"/>
    <property type="molecule type" value="Genomic_DNA"/>
</dbReference>
<protein>
    <submittedName>
        <fullName evidence="3">Uncharacterized protein</fullName>
    </submittedName>
</protein>
<keyword evidence="2" id="KW-0812">Transmembrane</keyword>
<feature type="compositionally biased region" description="Acidic residues" evidence="1">
    <location>
        <begin position="235"/>
        <end position="252"/>
    </location>
</feature>
<dbReference type="RefSeq" id="WP_263362115.1">
    <property type="nucleotide sequence ID" value="NZ_OX336425.1"/>
</dbReference>
<feature type="compositionally biased region" description="Acidic residues" evidence="1">
    <location>
        <begin position="208"/>
        <end position="226"/>
    </location>
</feature>
<feature type="transmembrane region" description="Helical" evidence="2">
    <location>
        <begin position="48"/>
        <end position="70"/>
    </location>
</feature>
<feature type="transmembrane region" description="Helical" evidence="2">
    <location>
        <begin position="91"/>
        <end position="114"/>
    </location>
</feature>
<gene>
    <name evidence="3" type="ORF">TRV642_0682</name>
</gene>
<sequence>MNKKTKFFKNVLLLQFIPVFLLGVFILSNPKSQKVIRIREIHPYEFNYGYAVPLFVFGIGLVLALFSLFSKREDVLVDESEILKIKRRQNFWKFAFYCNVFTLLFIAVVSVGVFRQDSFVIDQPVLFYSLIFLRCLVVLLLSLVVASFFLASGIYWKSNKTLASIILIFGFFIIIVAFVFDVVFIRQFINNSENYVRHKNEKRVLVNEGEDSEEYSESEDSYEGEYGEQGKESNYEESEESEENQESDYESSEEVKKLQVLVLDKSTVVDSWNAMRDDFFVKKIGNSFDLVGLRMYVYSVLAGQTYDNDYRVINFISHLKDNPVHLYGGLQSYKWILFSTVSKETYRSNQFDQVVDALLFTYHDVGEDTGKLDLIYEIMQNNIDSDENNIGKFLSEIKKVCSPYVIKELKKNKGFYKSNSDIVWFYSFWARRNKEGNKDVVYKVLREIRVHYI</sequence>
<dbReference type="AlphaFoldDB" id="A0A9W4XD36"/>
<reference evidence="3" key="1">
    <citation type="submission" date="2022-09" db="EMBL/GenBank/DDBJ databases">
        <authorList>
            <person name="Duchaud E."/>
        </authorList>
    </citation>
    <scope>NUCLEOTIDE SEQUENCE</scope>
    <source>
        <strain evidence="3">TRV642</strain>
    </source>
</reference>
<feature type="transmembrane region" description="Helical" evidence="2">
    <location>
        <begin position="126"/>
        <end position="150"/>
    </location>
</feature>
<organism evidence="3 4">
    <name type="scientific">Flavobacterium collinsii</name>
    <dbReference type="NCBI Taxonomy" id="1114861"/>
    <lineage>
        <taxon>Bacteria</taxon>
        <taxon>Pseudomonadati</taxon>
        <taxon>Bacteroidota</taxon>
        <taxon>Flavobacteriia</taxon>
        <taxon>Flavobacteriales</taxon>
        <taxon>Flavobacteriaceae</taxon>
        <taxon>Flavobacterium</taxon>
    </lineage>
</organism>
<proteinExistence type="predicted"/>
<evidence type="ECO:0000313" key="3">
    <source>
        <dbReference type="EMBL" id="CAI2765721.1"/>
    </source>
</evidence>